<dbReference type="GO" id="GO:0016787">
    <property type="term" value="F:hydrolase activity"/>
    <property type="evidence" value="ECO:0007669"/>
    <property type="project" value="UniProtKB-KW"/>
</dbReference>
<evidence type="ECO:0000259" key="1">
    <source>
        <dbReference type="Pfam" id="PF12697"/>
    </source>
</evidence>
<dbReference type="STRING" id="61652.AXX16_3266"/>
<evidence type="ECO:0000313" key="3">
    <source>
        <dbReference type="Proteomes" id="UP000271603"/>
    </source>
</evidence>
<dbReference type="AlphaFoldDB" id="A0A447QT70"/>
<dbReference type="RefSeq" id="WP_054306459.1">
    <property type="nucleotide sequence ID" value="NZ_CAMIPJ010000001.1"/>
</dbReference>
<keyword evidence="2" id="KW-0378">Hydrolase</keyword>
<proteinExistence type="predicted"/>
<dbReference type="InterPro" id="IPR029058">
    <property type="entry name" value="AB_hydrolase_fold"/>
</dbReference>
<reference evidence="2 3" key="1">
    <citation type="submission" date="2018-12" db="EMBL/GenBank/DDBJ databases">
        <authorList>
            <consortium name="Pathogen Informatics"/>
        </authorList>
    </citation>
    <scope>NUCLEOTIDE SEQUENCE [LARGE SCALE GENOMIC DNA]</scope>
    <source>
        <strain evidence="2 3">NCTC9419</strain>
    </source>
</reference>
<gene>
    <name evidence="2" type="ORF">NCTC9419_04795</name>
</gene>
<dbReference type="GeneID" id="61765378"/>
<dbReference type="Gene3D" id="3.40.50.1820">
    <property type="entry name" value="alpha/beta hydrolase"/>
    <property type="match status" value="1"/>
</dbReference>
<dbReference type="InterPro" id="IPR000073">
    <property type="entry name" value="AB_hydrolase_1"/>
</dbReference>
<evidence type="ECO:0000313" key="2">
    <source>
        <dbReference type="EMBL" id="VEA73171.1"/>
    </source>
</evidence>
<organism evidence="2 3">
    <name type="scientific">Serratia rubidaea</name>
    <name type="common">Serratia marinorubra</name>
    <dbReference type="NCBI Taxonomy" id="61652"/>
    <lineage>
        <taxon>Bacteria</taxon>
        <taxon>Pseudomonadati</taxon>
        <taxon>Pseudomonadota</taxon>
        <taxon>Gammaproteobacteria</taxon>
        <taxon>Enterobacterales</taxon>
        <taxon>Yersiniaceae</taxon>
        <taxon>Serratia</taxon>
    </lineage>
</organism>
<dbReference type="EMBL" id="LR134155">
    <property type="protein sequence ID" value="VEA73171.1"/>
    <property type="molecule type" value="Genomic_DNA"/>
</dbReference>
<sequence length="206" mass="22586">MNQRVIISGFFLRQNAWPSAADAQCFDDWRDVQGMDLNGWLDRAQAALATCVEPLTLCGHSFGGYLAQCLAARLGERVSHLCLFSGLVSEGGSALESYQESRQSALMSLCRLEAAEGQIRLQEPARFCELLQASVALAASEPAQMLLDAPPPAVRKLRCRVSYVIPLNDALTPVATQQHFARRLNAREIYCPGGHLSPLRQAWDVA</sequence>
<dbReference type="Proteomes" id="UP000271603">
    <property type="component" value="Chromosome"/>
</dbReference>
<accession>A0A447QT70</accession>
<dbReference type="KEGG" id="srz:AXX16_3266"/>
<dbReference type="SUPFAM" id="SSF53474">
    <property type="entry name" value="alpha/beta-Hydrolases"/>
    <property type="match status" value="1"/>
</dbReference>
<name>A0A447QT70_SERRU</name>
<protein>
    <submittedName>
        <fullName evidence="2">Alpha/beta hydrolase family</fullName>
    </submittedName>
</protein>
<feature type="domain" description="AB hydrolase-1" evidence="1">
    <location>
        <begin position="41"/>
        <end position="200"/>
    </location>
</feature>
<dbReference type="Pfam" id="PF12697">
    <property type="entry name" value="Abhydrolase_6"/>
    <property type="match status" value="1"/>
</dbReference>